<proteinExistence type="predicted"/>
<protein>
    <recommendedName>
        <fullName evidence="3">DUF3800 domain-containing protein</fullName>
    </recommendedName>
</protein>
<sequence>MALHAYADESKKGDYIVAATVIAGGEVTAARQALRELLVGKQQRIHFKAETRPTRKAQILETVLEVTEDCRLYICRSRHSARENCLHAMVPDRLTVIEAG</sequence>
<organism evidence="1 2">
    <name type="scientific">Jiangella mangrovi</name>
    <dbReference type="NCBI Taxonomy" id="1524084"/>
    <lineage>
        <taxon>Bacteria</taxon>
        <taxon>Bacillati</taxon>
        <taxon>Actinomycetota</taxon>
        <taxon>Actinomycetes</taxon>
        <taxon>Jiangellales</taxon>
        <taxon>Jiangellaceae</taxon>
        <taxon>Jiangella</taxon>
    </lineage>
</organism>
<gene>
    <name evidence="1" type="ORF">HD601_001872</name>
</gene>
<reference evidence="1 2" key="1">
    <citation type="submission" date="2020-08" db="EMBL/GenBank/DDBJ databases">
        <title>Sequencing the genomes of 1000 actinobacteria strains.</title>
        <authorList>
            <person name="Klenk H.-P."/>
        </authorList>
    </citation>
    <scope>NUCLEOTIDE SEQUENCE [LARGE SCALE GENOMIC DNA]</scope>
    <source>
        <strain evidence="1 2">DSM 102122</strain>
    </source>
</reference>
<evidence type="ECO:0008006" key="3">
    <source>
        <dbReference type="Google" id="ProtNLM"/>
    </source>
</evidence>
<dbReference type="AlphaFoldDB" id="A0A7W9GP51"/>
<dbReference type="EMBL" id="JACHMM010000001">
    <property type="protein sequence ID" value="MBB5787297.1"/>
    <property type="molecule type" value="Genomic_DNA"/>
</dbReference>
<evidence type="ECO:0000313" key="2">
    <source>
        <dbReference type="Proteomes" id="UP000542813"/>
    </source>
</evidence>
<comment type="caution">
    <text evidence="1">The sequence shown here is derived from an EMBL/GenBank/DDBJ whole genome shotgun (WGS) entry which is preliminary data.</text>
</comment>
<dbReference type="Proteomes" id="UP000542813">
    <property type="component" value="Unassembled WGS sequence"/>
</dbReference>
<accession>A0A7W9GP51</accession>
<name>A0A7W9GP51_9ACTN</name>
<evidence type="ECO:0000313" key="1">
    <source>
        <dbReference type="EMBL" id="MBB5787297.1"/>
    </source>
</evidence>
<dbReference type="RefSeq" id="WP_184821263.1">
    <property type="nucleotide sequence ID" value="NZ_JACHMM010000001.1"/>
</dbReference>
<keyword evidence="2" id="KW-1185">Reference proteome</keyword>